<keyword evidence="1" id="KW-1133">Transmembrane helix</keyword>
<dbReference type="EMBL" id="JACVVK020000008">
    <property type="protein sequence ID" value="KAK7505901.1"/>
    <property type="molecule type" value="Genomic_DNA"/>
</dbReference>
<reference evidence="2 3" key="1">
    <citation type="journal article" date="2023" name="Sci. Data">
        <title>Genome assembly of the Korean intertidal mud-creeper Batillaria attramentaria.</title>
        <authorList>
            <person name="Patra A.K."/>
            <person name="Ho P.T."/>
            <person name="Jun S."/>
            <person name="Lee S.J."/>
            <person name="Kim Y."/>
            <person name="Won Y.J."/>
        </authorList>
    </citation>
    <scope>NUCLEOTIDE SEQUENCE [LARGE SCALE GENOMIC DNA]</scope>
    <source>
        <strain evidence="2">Wonlab-2016</strain>
    </source>
</reference>
<organism evidence="2 3">
    <name type="scientific">Batillaria attramentaria</name>
    <dbReference type="NCBI Taxonomy" id="370345"/>
    <lineage>
        <taxon>Eukaryota</taxon>
        <taxon>Metazoa</taxon>
        <taxon>Spiralia</taxon>
        <taxon>Lophotrochozoa</taxon>
        <taxon>Mollusca</taxon>
        <taxon>Gastropoda</taxon>
        <taxon>Caenogastropoda</taxon>
        <taxon>Sorbeoconcha</taxon>
        <taxon>Cerithioidea</taxon>
        <taxon>Batillariidae</taxon>
        <taxon>Batillaria</taxon>
    </lineage>
</organism>
<dbReference type="AlphaFoldDB" id="A0ABD0M2D9"/>
<comment type="caution">
    <text evidence="2">The sequence shown here is derived from an EMBL/GenBank/DDBJ whole genome shotgun (WGS) entry which is preliminary data.</text>
</comment>
<evidence type="ECO:0000256" key="1">
    <source>
        <dbReference type="SAM" id="Phobius"/>
    </source>
</evidence>
<evidence type="ECO:0000313" key="2">
    <source>
        <dbReference type="EMBL" id="KAK7505901.1"/>
    </source>
</evidence>
<feature type="transmembrane region" description="Helical" evidence="1">
    <location>
        <begin position="51"/>
        <end position="74"/>
    </location>
</feature>
<evidence type="ECO:0000313" key="3">
    <source>
        <dbReference type="Proteomes" id="UP001519460"/>
    </source>
</evidence>
<protein>
    <submittedName>
        <fullName evidence="2">Uncharacterized protein</fullName>
    </submittedName>
</protein>
<sequence>MNLSSAGAGRSPIHIGLNLTCLLPIMFNFLYLISATKGVHVKFIQFSKTQLCLLSSAIVGSVTVFVWMVGIQALTSSRTTVYPKNKQQQ</sequence>
<keyword evidence="1" id="KW-0812">Transmembrane</keyword>
<gene>
    <name evidence="2" type="ORF">BaRGS_00002623</name>
</gene>
<name>A0ABD0M2D9_9CAEN</name>
<proteinExistence type="predicted"/>
<keyword evidence="1" id="KW-0472">Membrane</keyword>
<feature type="transmembrane region" description="Helical" evidence="1">
    <location>
        <begin position="12"/>
        <end position="31"/>
    </location>
</feature>
<accession>A0ABD0M2D9</accession>
<dbReference type="Proteomes" id="UP001519460">
    <property type="component" value="Unassembled WGS sequence"/>
</dbReference>
<keyword evidence="3" id="KW-1185">Reference proteome</keyword>